<organism evidence="4 5">
    <name type="scientific">Pongo abelii</name>
    <name type="common">Sumatran orangutan</name>
    <name type="synonym">Pongo pygmaeus abelii</name>
    <dbReference type="NCBI Taxonomy" id="9601"/>
    <lineage>
        <taxon>Eukaryota</taxon>
        <taxon>Metazoa</taxon>
        <taxon>Chordata</taxon>
        <taxon>Craniata</taxon>
        <taxon>Vertebrata</taxon>
        <taxon>Euteleostomi</taxon>
        <taxon>Mammalia</taxon>
        <taxon>Eutheria</taxon>
        <taxon>Euarchontoglires</taxon>
        <taxon>Primates</taxon>
        <taxon>Haplorrhini</taxon>
        <taxon>Catarrhini</taxon>
        <taxon>Hominidae</taxon>
        <taxon>Pongo</taxon>
    </lineage>
</organism>
<evidence type="ECO:0000256" key="1">
    <source>
        <dbReference type="ARBA" id="ARBA00005463"/>
    </source>
</evidence>
<dbReference type="InterPro" id="IPR006671">
    <property type="entry name" value="Cyclin_N"/>
</dbReference>
<dbReference type="OMA" id="SCSAEIY"/>
<reference evidence="4" key="1">
    <citation type="submission" date="2025-08" db="UniProtKB">
        <authorList>
            <consortium name="Ensembl"/>
        </authorList>
    </citation>
    <scope>IDENTIFICATION</scope>
</reference>
<reference evidence="4" key="2">
    <citation type="submission" date="2025-09" db="UniProtKB">
        <authorList>
            <consortium name="Ensembl"/>
        </authorList>
    </citation>
    <scope>IDENTIFICATION</scope>
</reference>
<dbReference type="RefSeq" id="XP_054389804.1">
    <property type="nucleotide sequence ID" value="XM_054533829.2"/>
</dbReference>
<dbReference type="Ensembl" id="ENSPPYT00000043980.1">
    <property type="protein sequence ID" value="ENSPPYP00000032884.1"/>
    <property type="gene ID" value="ENSPPYG00000032605.1"/>
</dbReference>
<dbReference type="Proteomes" id="UP000001595">
    <property type="component" value="Unplaced"/>
</dbReference>
<keyword evidence="5" id="KW-1185">Reference proteome</keyword>
<dbReference type="KEGG" id="pon:100443656"/>
<evidence type="ECO:0000256" key="2">
    <source>
        <dbReference type="SAM" id="MobiDB-lite"/>
    </source>
</evidence>
<feature type="region of interest" description="Disordered" evidence="2">
    <location>
        <begin position="38"/>
        <end position="72"/>
    </location>
</feature>
<dbReference type="Gene3D" id="1.10.472.10">
    <property type="entry name" value="Cyclin-like"/>
    <property type="match status" value="1"/>
</dbReference>
<dbReference type="Pfam" id="PF00134">
    <property type="entry name" value="Cyclin_N"/>
    <property type="match status" value="1"/>
</dbReference>
<evidence type="ECO:0000313" key="4">
    <source>
        <dbReference type="Ensembl" id="ENSPPYP00000032884.1"/>
    </source>
</evidence>
<dbReference type="GeneID" id="100443656"/>
<name>A0A8I5TDW7_PONAB</name>
<accession>A0A8I5TDW7</accession>
<feature type="domain" description="Cyclin N-terminal" evidence="3">
    <location>
        <begin position="274"/>
        <end position="372"/>
    </location>
</feature>
<protein>
    <recommendedName>
        <fullName evidence="3">Cyclin N-terminal domain-containing protein</fullName>
    </recommendedName>
</protein>
<sequence>MGNTLSCCLCTNTSPRQGLSRGSAELYCDSDIYEAVASRGAGQGRDERRRSRWNMLLPNASPKRGQRRGSGELSCSADIYEAASSKGAGQGREERRRHRWNMLLPNASPKQSQPRVRWTEPPRSCNITEAELAVAPHPTAVEPAQSDFGVQEGHDLQHISDQEMPKDFASDHPRKSTLFLRKYQMSVQEKRKSSRLYYIPPWHLDRKYCSCSTILLGNSTVSQPDLRHTLESVTLAIYYNIKHRYANRSLAIFDEPIHPLPQGKAPGKSFEHDPKRNCIFRYFCTLFLVTKLTPPCAIVALVYIERLLTSANIDLCPTNWKKIVHGAMLLASKVGRNRGLWSVDDSQNPEDIAVENMSKMEKCFLELLEFNIHVSASVYAKYYFDLRHLILANDHGVYFLFHLLHKDKAQKLKAMSWPCEYKDLHQDATATKRAISMNFIGIRCTNAILS</sequence>
<evidence type="ECO:0000259" key="3">
    <source>
        <dbReference type="Pfam" id="PF00134"/>
    </source>
</evidence>
<evidence type="ECO:0000313" key="5">
    <source>
        <dbReference type="Proteomes" id="UP000001595"/>
    </source>
</evidence>
<dbReference type="CDD" id="cd20540">
    <property type="entry name" value="CYCLIN_CCNY_like"/>
    <property type="match status" value="1"/>
</dbReference>
<comment type="similarity">
    <text evidence="1">Belongs to the cyclin family. Cyclin Y subfamily.</text>
</comment>
<gene>
    <name evidence="4" type="primary">LOC100443656</name>
</gene>
<dbReference type="AlphaFoldDB" id="A0A8I5TDW7"/>
<proteinExistence type="inferred from homology"/>
<dbReference type="GeneTree" id="ENSGT00940000154453"/>
<dbReference type="SUPFAM" id="SSF47954">
    <property type="entry name" value="Cyclin-like"/>
    <property type="match status" value="1"/>
</dbReference>
<dbReference type="PANTHER" id="PTHR14248">
    <property type="entry name" value="CYCLIN Y, ISOFORM A"/>
    <property type="match status" value="1"/>
</dbReference>
<dbReference type="OrthoDB" id="10250320at2759"/>
<dbReference type="InterPro" id="IPR036915">
    <property type="entry name" value="Cyclin-like_sf"/>
</dbReference>